<dbReference type="InterPro" id="IPR055768">
    <property type="entry name" value="DUF7344"/>
</dbReference>
<dbReference type="Proteomes" id="UP001596407">
    <property type="component" value="Unassembled WGS sequence"/>
</dbReference>
<dbReference type="Gene3D" id="1.10.10.10">
    <property type="entry name" value="Winged helix-like DNA-binding domain superfamily/Winged helix DNA-binding domain"/>
    <property type="match status" value="1"/>
</dbReference>
<dbReference type="RefSeq" id="WP_276281848.1">
    <property type="nucleotide sequence ID" value="NZ_CP119809.1"/>
</dbReference>
<keyword evidence="4" id="KW-1185">Reference proteome</keyword>
<dbReference type="GeneID" id="79303076"/>
<reference evidence="3 4" key="1">
    <citation type="journal article" date="2019" name="Int. J. Syst. Evol. Microbiol.">
        <title>The Global Catalogue of Microorganisms (GCM) 10K type strain sequencing project: providing services to taxonomists for standard genome sequencing and annotation.</title>
        <authorList>
            <consortium name="The Broad Institute Genomics Platform"/>
            <consortium name="The Broad Institute Genome Sequencing Center for Infectious Disease"/>
            <person name="Wu L."/>
            <person name="Ma J."/>
        </authorList>
    </citation>
    <scope>NUCLEOTIDE SEQUENCE [LARGE SCALE GENOMIC DNA]</scope>
    <source>
        <strain evidence="3 4">DT72</strain>
    </source>
</reference>
<dbReference type="AlphaFoldDB" id="A0ABD5WI82"/>
<accession>A0ABD5WI82</accession>
<protein>
    <recommendedName>
        <fullName evidence="2">DUF7344 domain-containing protein</fullName>
    </recommendedName>
</protein>
<dbReference type="EMBL" id="JBHSZH010000005">
    <property type="protein sequence ID" value="MFC7080307.1"/>
    <property type="molecule type" value="Genomic_DNA"/>
</dbReference>
<dbReference type="Pfam" id="PF24035">
    <property type="entry name" value="DUF7344"/>
    <property type="match status" value="1"/>
</dbReference>
<sequence length="150" mass="16613">MSKDSTETKSETTPETGTTDADPGDTTPDAVPTADLRTGAEPSERLDAAFELLADPLRREILYHLADADETSVELSSLAEAVVREGTPEGESGASGARSLAVELHHAHLPKLESHGVVAYDPERRTVRYRRRPWLDEWVEHVRRAESERR</sequence>
<comment type="caution">
    <text evidence="3">The sequence shown here is derived from an EMBL/GenBank/DDBJ whole genome shotgun (WGS) entry which is preliminary data.</text>
</comment>
<evidence type="ECO:0000313" key="3">
    <source>
        <dbReference type="EMBL" id="MFC7080307.1"/>
    </source>
</evidence>
<evidence type="ECO:0000259" key="2">
    <source>
        <dbReference type="Pfam" id="PF24035"/>
    </source>
</evidence>
<feature type="compositionally biased region" description="Low complexity" evidence="1">
    <location>
        <begin position="13"/>
        <end position="35"/>
    </location>
</feature>
<organism evidence="3 4">
    <name type="scientific">Halorussus caseinilyticus</name>
    <dbReference type="NCBI Taxonomy" id="3034025"/>
    <lineage>
        <taxon>Archaea</taxon>
        <taxon>Methanobacteriati</taxon>
        <taxon>Methanobacteriota</taxon>
        <taxon>Stenosarchaea group</taxon>
        <taxon>Halobacteria</taxon>
        <taxon>Halobacteriales</taxon>
        <taxon>Haladaptataceae</taxon>
        <taxon>Halorussus</taxon>
    </lineage>
</organism>
<dbReference type="InterPro" id="IPR036388">
    <property type="entry name" value="WH-like_DNA-bd_sf"/>
</dbReference>
<evidence type="ECO:0000313" key="4">
    <source>
        <dbReference type="Proteomes" id="UP001596407"/>
    </source>
</evidence>
<feature type="domain" description="DUF7344" evidence="2">
    <location>
        <begin position="50"/>
        <end position="128"/>
    </location>
</feature>
<feature type="compositionally biased region" description="Basic and acidic residues" evidence="1">
    <location>
        <begin position="1"/>
        <end position="12"/>
    </location>
</feature>
<feature type="region of interest" description="Disordered" evidence="1">
    <location>
        <begin position="1"/>
        <end position="44"/>
    </location>
</feature>
<name>A0ABD5WI82_9EURY</name>
<gene>
    <name evidence="3" type="ORF">ACFQJ6_09460</name>
</gene>
<evidence type="ECO:0000256" key="1">
    <source>
        <dbReference type="SAM" id="MobiDB-lite"/>
    </source>
</evidence>
<proteinExistence type="predicted"/>